<dbReference type="Pfam" id="PF02493">
    <property type="entry name" value="MORN"/>
    <property type="match status" value="5"/>
</dbReference>
<evidence type="ECO:0000313" key="3">
    <source>
        <dbReference type="EMBL" id="PON82507.1"/>
    </source>
</evidence>
<dbReference type="SMART" id="SM00698">
    <property type="entry name" value="MORN"/>
    <property type="match status" value="4"/>
</dbReference>
<protein>
    <submittedName>
        <fullName evidence="3">MORN motif</fullName>
    </submittedName>
</protein>
<dbReference type="GO" id="GO:0005829">
    <property type="term" value="C:cytosol"/>
    <property type="evidence" value="ECO:0007669"/>
    <property type="project" value="TreeGrafter"/>
</dbReference>
<dbReference type="Proteomes" id="UP000237000">
    <property type="component" value="Unassembled WGS sequence"/>
</dbReference>
<feature type="compositionally biased region" description="Polar residues" evidence="2">
    <location>
        <begin position="37"/>
        <end position="47"/>
    </location>
</feature>
<gene>
    <name evidence="3" type="ORF">TorRG33x02_217520</name>
</gene>
<dbReference type="Gene3D" id="2.20.110.10">
    <property type="entry name" value="Histone H3 K4-specific methyltransferase SET7/9 N-terminal domain"/>
    <property type="match status" value="2"/>
</dbReference>
<organism evidence="3 4">
    <name type="scientific">Trema orientale</name>
    <name type="common">Charcoal tree</name>
    <name type="synonym">Celtis orientalis</name>
    <dbReference type="NCBI Taxonomy" id="63057"/>
    <lineage>
        <taxon>Eukaryota</taxon>
        <taxon>Viridiplantae</taxon>
        <taxon>Streptophyta</taxon>
        <taxon>Embryophyta</taxon>
        <taxon>Tracheophyta</taxon>
        <taxon>Spermatophyta</taxon>
        <taxon>Magnoliopsida</taxon>
        <taxon>eudicotyledons</taxon>
        <taxon>Gunneridae</taxon>
        <taxon>Pentapetalae</taxon>
        <taxon>rosids</taxon>
        <taxon>fabids</taxon>
        <taxon>Rosales</taxon>
        <taxon>Cannabaceae</taxon>
        <taxon>Trema</taxon>
    </lineage>
</organism>
<dbReference type="GO" id="GO:0009707">
    <property type="term" value="C:chloroplast outer membrane"/>
    <property type="evidence" value="ECO:0007669"/>
    <property type="project" value="TreeGrafter"/>
</dbReference>
<evidence type="ECO:0000313" key="4">
    <source>
        <dbReference type="Proteomes" id="UP000237000"/>
    </source>
</evidence>
<feature type="compositionally biased region" description="Polar residues" evidence="2">
    <location>
        <begin position="189"/>
        <end position="198"/>
    </location>
</feature>
<reference evidence="4" key="1">
    <citation type="submission" date="2016-06" db="EMBL/GenBank/DDBJ databases">
        <title>Parallel loss of symbiosis genes in relatives of nitrogen-fixing non-legume Parasponia.</title>
        <authorList>
            <person name="Van Velzen R."/>
            <person name="Holmer R."/>
            <person name="Bu F."/>
            <person name="Rutten L."/>
            <person name="Van Zeijl A."/>
            <person name="Liu W."/>
            <person name="Santuari L."/>
            <person name="Cao Q."/>
            <person name="Sharma T."/>
            <person name="Shen D."/>
            <person name="Roswanjaya Y."/>
            <person name="Wardhani T."/>
            <person name="Kalhor M.S."/>
            <person name="Jansen J."/>
            <person name="Van den Hoogen J."/>
            <person name="Gungor B."/>
            <person name="Hartog M."/>
            <person name="Hontelez J."/>
            <person name="Verver J."/>
            <person name="Yang W.-C."/>
            <person name="Schijlen E."/>
            <person name="Repin R."/>
            <person name="Schilthuizen M."/>
            <person name="Schranz E."/>
            <person name="Heidstra R."/>
            <person name="Miyata K."/>
            <person name="Fedorova E."/>
            <person name="Kohlen W."/>
            <person name="Bisseling T."/>
            <person name="Smit S."/>
            <person name="Geurts R."/>
        </authorList>
    </citation>
    <scope>NUCLEOTIDE SEQUENCE [LARGE SCALE GENOMIC DNA]</scope>
    <source>
        <strain evidence="4">cv. RG33-2</strain>
    </source>
</reference>
<dbReference type="InterPro" id="IPR003409">
    <property type="entry name" value="MORN"/>
</dbReference>
<dbReference type="GO" id="GO:0010020">
    <property type="term" value="P:chloroplast fission"/>
    <property type="evidence" value="ECO:0007669"/>
    <property type="project" value="TreeGrafter"/>
</dbReference>
<dbReference type="InParanoid" id="A0A2P5EAE0"/>
<dbReference type="EMBL" id="JXTC01000194">
    <property type="protein sequence ID" value="PON82507.1"/>
    <property type="molecule type" value="Genomic_DNA"/>
</dbReference>
<dbReference type="OrthoDB" id="270720at2759"/>
<evidence type="ECO:0000256" key="2">
    <source>
        <dbReference type="SAM" id="MobiDB-lite"/>
    </source>
</evidence>
<dbReference type="PANTHER" id="PTHR43215">
    <property type="entry name" value="RADIAL SPOKE HEAD 1 HOMOLOG"/>
    <property type="match status" value="1"/>
</dbReference>
<keyword evidence="4" id="KW-1185">Reference proteome</keyword>
<dbReference type="AlphaFoldDB" id="A0A2P5EAE0"/>
<proteinExistence type="predicted"/>
<feature type="region of interest" description="Disordered" evidence="2">
    <location>
        <begin position="189"/>
        <end position="215"/>
    </location>
</feature>
<dbReference type="STRING" id="63057.A0A2P5EAE0"/>
<evidence type="ECO:0000256" key="1">
    <source>
        <dbReference type="ARBA" id="ARBA00022737"/>
    </source>
</evidence>
<dbReference type="SUPFAM" id="SSF82185">
    <property type="entry name" value="Histone H3 K4-specific methyltransferase SET7/9 N-terminal domain"/>
    <property type="match status" value="1"/>
</dbReference>
<name>A0A2P5EAE0_TREOI</name>
<accession>A0A2P5EAE0</accession>
<dbReference type="PANTHER" id="PTHR43215:SF15">
    <property type="entry name" value="PROTEIN ACCUMULATION AND REPLICATION OF CHLOROPLASTS 3, CHLOROPLASTIC"/>
    <property type="match status" value="1"/>
</dbReference>
<comment type="caution">
    <text evidence="3">The sequence shown here is derived from an EMBL/GenBank/DDBJ whole genome shotgun (WGS) entry which is preliminary data.</text>
</comment>
<feature type="region of interest" description="Disordered" evidence="2">
    <location>
        <begin position="37"/>
        <end position="64"/>
    </location>
</feature>
<sequence>MAHLSFHQIIRPNCVSIVGKLTRQNKNDKLLRRNHLQSNDTQGNSLPSRACPSDEANSPGEMRNVNAVDVIDEGADKYSEEVQPIPSNNYNEFRSRCNSEYKEIEVGFSEAAIDSSSFQDPLSKETFAFQREELISLNFGLGHQIAQEWAKERAAKAGATSTLDNLIIFCLPVGVRPSEELQDRINISSSTQYPTPNTEDVVKSKPNVNLSTPPWNELTDTGLEAMKDFYNTASALLKGNSTNPPKKQGLLSVRAASMLEAERDSPKKWNPTVEMKYRGGIYVGRCQGGLPEGKGRLVLGDGSIYDGMWRYGKRSGSGTFYFSNGDVFQGSWRDDVMHGKGWFYFHTGDRWFANFWKGKANGEGRFYSKSGDVFFGQFQDGWRHGEFICIDVEGRRCVENWDQGILVSRSPLES</sequence>
<keyword evidence="1" id="KW-0677">Repeat</keyword>